<dbReference type="STRING" id="388408.LAX5112_04888"/>
<name>A0A0M7AQG0_9HYPH</name>
<dbReference type="InterPro" id="IPR006119">
    <property type="entry name" value="Resolv_N"/>
</dbReference>
<evidence type="ECO:0000313" key="3">
    <source>
        <dbReference type="EMBL" id="CTQ77375.1"/>
    </source>
</evidence>
<feature type="domain" description="Recombinase" evidence="2">
    <location>
        <begin position="179"/>
        <end position="303"/>
    </location>
</feature>
<dbReference type="EMBL" id="CXWD01000034">
    <property type="protein sequence ID" value="CTQ77375.1"/>
    <property type="molecule type" value="Genomic_DNA"/>
</dbReference>
<dbReference type="InterPro" id="IPR011109">
    <property type="entry name" value="DNA_bind_recombinase_dom"/>
</dbReference>
<sequence>MVYARMSTEHQRYSVENQSDVMEQYAAKHGMTIVRHYVDSGKSGLKIQGREGLAQLIHDVQAGDRSFDSILVYDVSRWGRFQDVDEAAHYEHICRQAGYTLHYCAEQFTNDGSPISSIVKGVKRAMAGEYSRELSNKVFIGQCRLIQLGYRQGGPAGYGLRRMLLDERGNPKTELQRGEHKSLQTDRVVLVPGPAHEVATIRRIYQMFVEAGRSEAEIAAQLNDEGVRTDLDRPWTRGTINQILTNEKYIGNNVFNRTSFKLKQQRVRNAPEDWVRAEGAFHAIVDAAAFHTVQGIIRERSRRLTDDDMLQRLKRLYNRYGFLSGLIIDEAEETPPSSAYSYRFGSLLRAYQLIGFTPDRDYRHIEINRHLRQYHRDVTAKVLAKIEAIGAEVSMMPDTELLRINDEFTASLVIARHMTTPHTGRSRWKIRFETSLKPDITIGVRMDQENERALDYYLLPRLDFFRPALPLADVNNLSFDSYRFDNLDYLFDMADRAHIKRVA</sequence>
<proteinExistence type="predicted"/>
<dbReference type="PROSITE" id="PS51736">
    <property type="entry name" value="RECOMBINASES_3"/>
    <property type="match status" value="1"/>
</dbReference>
<dbReference type="Gene3D" id="3.90.1750.20">
    <property type="entry name" value="Putative Large Serine Recombinase, Chain B, Domain 2"/>
    <property type="match status" value="1"/>
</dbReference>
<gene>
    <name evidence="3" type="ORF">LAX5112_04888</name>
</gene>
<dbReference type="InterPro" id="IPR038109">
    <property type="entry name" value="DNA_bind_recomb_sf"/>
</dbReference>
<keyword evidence="4" id="KW-1185">Reference proteome</keyword>
<dbReference type="PROSITE" id="PS51737">
    <property type="entry name" value="RECOMBINASE_DNA_BIND"/>
    <property type="match status" value="1"/>
</dbReference>
<organism evidence="3 4">
    <name type="scientific">Roseibium alexandrii</name>
    <dbReference type="NCBI Taxonomy" id="388408"/>
    <lineage>
        <taxon>Bacteria</taxon>
        <taxon>Pseudomonadati</taxon>
        <taxon>Pseudomonadota</taxon>
        <taxon>Alphaproteobacteria</taxon>
        <taxon>Hyphomicrobiales</taxon>
        <taxon>Stappiaceae</taxon>
        <taxon>Roseibium</taxon>
    </lineage>
</organism>
<evidence type="ECO:0000259" key="2">
    <source>
        <dbReference type="PROSITE" id="PS51737"/>
    </source>
</evidence>
<reference evidence="4" key="1">
    <citation type="submission" date="2015-07" db="EMBL/GenBank/DDBJ databases">
        <authorList>
            <person name="Rodrigo-Torres Lidia"/>
            <person name="Arahal R.David."/>
        </authorList>
    </citation>
    <scope>NUCLEOTIDE SEQUENCE [LARGE SCALE GENOMIC DNA]</scope>
    <source>
        <strain evidence="4">CECT 5112</strain>
    </source>
</reference>
<dbReference type="GO" id="GO:0000150">
    <property type="term" value="F:DNA strand exchange activity"/>
    <property type="evidence" value="ECO:0007669"/>
    <property type="project" value="InterPro"/>
</dbReference>
<accession>A0A0M7AQG0</accession>
<dbReference type="Pfam" id="PF00239">
    <property type="entry name" value="Resolvase"/>
    <property type="match status" value="1"/>
</dbReference>
<dbReference type="PANTHER" id="PTHR30461:SF23">
    <property type="entry name" value="DNA RECOMBINASE-RELATED"/>
    <property type="match status" value="1"/>
</dbReference>
<dbReference type="SUPFAM" id="SSF53041">
    <property type="entry name" value="Resolvase-like"/>
    <property type="match status" value="1"/>
</dbReference>
<dbReference type="SMART" id="SM00857">
    <property type="entry name" value="Resolvase"/>
    <property type="match status" value="1"/>
</dbReference>
<dbReference type="CDD" id="cd00338">
    <property type="entry name" value="Ser_Recombinase"/>
    <property type="match status" value="1"/>
</dbReference>
<protein>
    <submittedName>
        <fullName evidence="3">Recombinase</fullName>
    </submittedName>
</protein>
<evidence type="ECO:0000259" key="1">
    <source>
        <dbReference type="PROSITE" id="PS51736"/>
    </source>
</evidence>
<dbReference type="GO" id="GO:0003677">
    <property type="term" value="F:DNA binding"/>
    <property type="evidence" value="ECO:0007669"/>
    <property type="project" value="InterPro"/>
</dbReference>
<dbReference type="AlphaFoldDB" id="A0A0M7AQG0"/>
<evidence type="ECO:0000313" key="4">
    <source>
        <dbReference type="Proteomes" id="UP000053235"/>
    </source>
</evidence>
<dbReference type="Gene3D" id="3.40.50.1390">
    <property type="entry name" value="Resolvase, N-terminal catalytic domain"/>
    <property type="match status" value="1"/>
</dbReference>
<dbReference type="PANTHER" id="PTHR30461">
    <property type="entry name" value="DNA-INVERTASE FROM LAMBDOID PROPHAGE"/>
    <property type="match status" value="1"/>
</dbReference>
<dbReference type="InterPro" id="IPR050639">
    <property type="entry name" value="SSR_resolvase"/>
</dbReference>
<dbReference type="Pfam" id="PF07508">
    <property type="entry name" value="Recombinase"/>
    <property type="match status" value="1"/>
</dbReference>
<dbReference type="FunFam" id="3.40.50.1390:FF:000008">
    <property type="entry name" value="DNA recombinase"/>
    <property type="match status" value="1"/>
</dbReference>
<dbReference type="Proteomes" id="UP000053235">
    <property type="component" value="Unassembled WGS sequence"/>
</dbReference>
<dbReference type="InterPro" id="IPR036162">
    <property type="entry name" value="Resolvase-like_N_sf"/>
</dbReference>
<feature type="domain" description="Resolvase/invertase-type recombinase catalytic" evidence="1">
    <location>
        <begin position="1"/>
        <end position="153"/>
    </location>
</feature>